<dbReference type="InterPro" id="IPR022742">
    <property type="entry name" value="Hydrolase_4"/>
</dbReference>
<dbReference type="PANTHER" id="PTHR43798">
    <property type="entry name" value="MONOACYLGLYCEROL LIPASE"/>
    <property type="match status" value="1"/>
</dbReference>
<evidence type="ECO:0000256" key="1">
    <source>
        <dbReference type="SAM" id="Phobius"/>
    </source>
</evidence>
<keyword evidence="1" id="KW-0812">Transmembrane</keyword>
<keyword evidence="1" id="KW-0472">Membrane</keyword>
<evidence type="ECO:0000313" key="3">
    <source>
        <dbReference type="EMBL" id="MVW74451.1"/>
    </source>
</evidence>
<keyword evidence="1" id="KW-1133">Transmembrane helix</keyword>
<keyword evidence="4" id="KW-1185">Reference proteome</keyword>
<feature type="domain" description="Serine aminopeptidase S33" evidence="2">
    <location>
        <begin position="156"/>
        <end position="363"/>
    </location>
</feature>
<keyword evidence="3" id="KW-0378">Hydrolase</keyword>
<dbReference type="Proteomes" id="UP000429555">
    <property type="component" value="Unassembled WGS sequence"/>
</dbReference>
<protein>
    <submittedName>
        <fullName evidence="3">Alpha/beta fold hydrolase</fullName>
    </submittedName>
</protein>
<feature type="transmembrane region" description="Helical" evidence="1">
    <location>
        <begin position="89"/>
        <end position="110"/>
    </location>
</feature>
<evidence type="ECO:0000313" key="4">
    <source>
        <dbReference type="Proteomes" id="UP000429555"/>
    </source>
</evidence>
<dbReference type="GO" id="GO:0016020">
    <property type="term" value="C:membrane"/>
    <property type="evidence" value="ECO:0007669"/>
    <property type="project" value="TreeGrafter"/>
</dbReference>
<dbReference type="SUPFAM" id="SSF53474">
    <property type="entry name" value="alpha/beta-Hydrolases"/>
    <property type="match status" value="1"/>
</dbReference>
<dbReference type="PANTHER" id="PTHR43798:SF33">
    <property type="entry name" value="HYDROLASE, PUTATIVE (AFU_ORTHOLOGUE AFUA_2G14860)-RELATED"/>
    <property type="match status" value="1"/>
</dbReference>
<dbReference type="AlphaFoldDB" id="A0A6I4KS13"/>
<dbReference type="EMBL" id="WKJZ01000001">
    <property type="protein sequence ID" value="MVW74451.1"/>
    <property type="molecule type" value="Genomic_DNA"/>
</dbReference>
<dbReference type="InterPro" id="IPR050266">
    <property type="entry name" value="AB_hydrolase_sf"/>
</dbReference>
<organism evidence="3 4">
    <name type="scientific">Pseudomonas xionganensis</name>
    <dbReference type="NCBI Taxonomy" id="2654845"/>
    <lineage>
        <taxon>Bacteria</taxon>
        <taxon>Pseudomonadati</taxon>
        <taxon>Pseudomonadota</taxon>
        <taxon>Gammaproteobacteria</taxon>
        <taxon>Pseudomonadales</taxon>
        <taxon>Pseudomonadaceae</taxon>
        <taxon>Pseudomonas</taxon>
    </lineage>
</organism>
<dbReference type="Gene3D" id="3.40.50.1820">
    <property type="entry name" value="alpha/beta hydrolase"/>
    <property type="match status" value="1"/>
</dbReference>
<comment type="caution">
    <text evidence="3">The sequence shown here is derived from an EMBL/GenBank/DDBJ whole genome shotgun (WGS) entry which is preliminary data.</text>
</comment>
<dbReference type="InterPro" id="IPR029058">
    <property type="entry name" value="AB_hydrolase_fold"/>
</dbReference>
<dbReference type="GO" id="GO:0016787">
    <property type="term" value="F:hydrolase activity"/>
    <property type="evidence" value="ECO:0007669"/>
    <property type="project" value="UniProtKB-KW"/>
</dbReference>
<dbReference type="Pfam" id="PF12146">
    <property type="entry name" value="Hydrolase_4"/>
    <property type="match status" value="1"/>
</dbReference>
<gene>
    <name evidence="3" type="ORF">GJV18_03890</name>
</gene>
<name>A0A6I4KS13_9PSED</name>
<accession>A0A6I4KS13</accession>
<reference evidence="3 4" key="1">
    <citation type="submission" date="2019-11" db="EMBL/GenBank/DDBJ databases">
        <title>Pseudomonas flavidum sp. nov., isolated from Baiyang Lake.</title>
        <authorList>
            <person name="Zhao Y."/>
        </authorList>
    </citation>
    <scope>NUCLEOTIDE SEQUENCE [LARGE SCALE GENOMIC DNA]</scope>
    <source>
        <strain evidence="4">R-22-3 w-18</strain>
    </source>
</reference>
<proteinExistence type="predicted"/>
<sequence length="412" mass="45183">MARLYWVWTMLPRAAASSTANTKARTGWALLGMDTDRKRKSGQSMTHPCLHAGSGVLQGFTACRWCAASRYCKMPSAPPITTRTTMNKILFLAVPALLAMLLAIGPRPLVEAPSASTELPTDLDSHLRSREARFSDITPGAEKQIRWAHADRRQTDLAIIYLHGFSATRQETAPLSDLLGAHLQANVFHTRLRGHGRSGAAMAEASAGDWLADAREALAIGQRLGRRVLVIGTSTGATLASWLAVQHADAPVLAYVLISPNFAPKDPAATVLTWPWASYWTPLLLGREHQWQPHNEAQARYWSHRYPVQALLPMMALVKYVRAQPLEQVQAPLLVVYSREDQVVSAPAIEAAFARFGSPQKKLLALTDTQDPSHHVLAGDILSPRDTPRVQAAIFDFIATLPVSEPSDRAPR</sequence>
<evidence type="ECO:0000259" key="2">
    <source>
        <dbReference type="Pfam" id="PF12146"/>
    </source>
</evidence>